<keyword evidence="4" id="KW-1185">Reference proteome</keyword>
<dbReference type="EMBL" id="AMQN01006113">
    <property type="status" value="NOT_ANNOTATED_CDS"/>
    <property type="molecule type" value="Genomic_DNA"/>
</dbReference>
<dbReference type="STRING" id="283909.R7UVK9"/>
<dbReference type="OrthoDB" id="5987729at2759"/>
<dbReference type="EMBL" id="KB297637">
    <property type="protein sequence ID" value="ELU10287.1"/>
    <property type="molecule type" value="Genomic_DNA"/>
</dbReference>
<gene>
    <name evidence="2" type="ORF">CAPTEDRAFT_201264</name>
</gene>
<accession>R7UVK9</accession>
<dbReference type="GO" id="GO:0006790">
    <property type="term" value="P:sulfur compound metabolic process"/>
    <property type="evidence" value="ECO:0007669"/>
    <property type="project" value="TreeGrafter"/>
</dbReference>
<dbReference type="HOGENOM" id="CLU_028381_0_0_1"/>
<reference evidence="4" key="1">
    <citation type="submission" date="2012-12" db="EMBL/GenBank/DDBJ databases">
        <authorList>
            <person name="Hellsten U."/>
            <person name="Grimwood J."/>
            <person name="Chapman J.A."/>
            <person name="Shapiro H."/>
            <person name="Aerts A."/>
            <person name="Otillar R.P."/>
            <person name="Terry A.Y."/>
            <person name="Boore J.L."/>
            <person name="Simakov O."/>
            <person name="Marletaz F."/>
            <person name="Cho S.-J."/>
            <person name="Edsinger-Gonzales E."/>
            <person name="Havlak P."/>
            <person name="Kuo D.-H."/>
            <person name="Larsson T."/>
            <person name="Lv J."/>
            <person name="Arendt D."/>
            <person name="Savage R."/>
            <person name="Osoegawa K."/>
            <person name="de Jong P."/>
            <person name="Lindberg D.R."/>
            <person name="Seaver E.C."/>
            <person name="Weisblat D.A."/>
            <person name="Putnam N.H."/>
            <person name="Grigoriev I.V."/>
            <person name="Rokhsar D.S."/>
        </authorList>
    </citation>
    <scope>NUCLEOTIDE SEQUENCE</scope>
    <source>
        <strain evidence="4">I ESC-2004</strain>
    </source>
</reference>
<dbReference type="FunCoup" id="R7UVK9">
    <property type="interactions" value="7"/>
</dbReference>
<dbReference type="SUPFAM" id="SSF52540">
    <property type="entry name" value="P-loop containing nucleoside triphosphate hydrolases"/>
    <property type="match status" value="1"/>
</dbReference>
<protein>
    <recommendedName>
        <fullName evidence="1">Sulfotransferase domain-containing protein</fullName>
    </recommendedName>
</protein>
<name>R7UVK9_CAPTE</name>
<evidence type="ECO:0000313" key="3">
    <source>
        <dbReference type="EnsemblMetazoa" id="CapteP201264"/>
    </source>
</evidence>
<reference evidence="2 4" key="2">
    <citation type="journal article" date="2013" name="Nature">
        <title>Insights into bilaterian evolution from three spiralian genomes.</title>
        <authorList>
            <person name="Simakov O."/>
            <person name="Marletaz F."/>
            <person name="Cho S.J."/>
            <person name="Edsinger-Gonzales E."/>
            <person name="Havlak P."/>
            <person name="Hellsten U."/>
            <person name="Kuo D.H."/>
            <person name="Larsson T."/>
            <person name="Lv J."/>
            <person name="Arendt D."/>
            <person name="Savage R."/>
            <person name="Osoegawa K."/>
            <person name="de Jong P."/>
            <person name="Grimwood J."/>
            <person name="Chapman J.A."/>
            <person name="Shapiro H."/>
            <person name="Aerts A."/>
            <person name="Otillar R.P."/>
            <person name="Terry A.Y."/>
            <person name="Boore J.L."/>
            <person name="Grigoriev I.V."/>
            <person name="Lindberg D.R."/>
            <person name="Seaver E.C."/>
            <person name="Weisblat D.A."/>
            <person name="Putnam N.H."/>
            <person name="Rokhsar D.S."/>
        </authorList>
    </citation>
    <scope>NUCLEOTIDE SEQUENCE</scope>
    <source>
        <strain evidence="2 4">I ESC-2004</strain>
    </source>
</reference>
<evidence type="ECO:0000313" key="2">
    <source>
        <dbReference type="EMBL" id="ELU10287.1"/>
    </source>
</evidence>
<dbReference type="GO" id="GO:0006044">
    <property type="term" value="P:N-acetylglucosamine metabolic process"/>
    <property type="evidence" value="ECO:0007669"/>
    <property type="project" value="TreeGrafter"/>
</dbReference>
<dbReference type="InterPro" id="IPR027417">
    <property type="entry name" value="P-loop_NTPase"/>
</dbReference>
<dbReference type="InterPro" id="IPR051135">
    <property type="entry name" value="Gal/GlcNAc/GalNAc_ST"/>
</dbReference>
<dbReference type="AlphaFoldDB" id="R7UVK9"/>
<feature type="domain" description="Sulfotransferase" evidence="1">
    <location>
        <begin position="85"/>
        <end position="269"/>
    </location>
</feature>
<dbReference type="Proteomes" id="UP000014760">
    <property type="component" value="Unassembled WGS sequence"/>
</dbReference>
<dbReference type="PANTHER" id="PTHR10704">
    <property type="entry name" value="CARBOHYDRATE SULFOTRANSFERASE"/>
    <property type="match status" value="1"/>
</dbReference>
<organism evidence="2">
    <name type="scientific">Capitella teleta</name>
    <name type="common">Polychaete worm</name>
    <dbReference type="NCBI Taxonomy" id="283909"/>
    <lineage>
        <taxon>Eukaryota</taxon>
        <taxon>Metazoa</taxon>
        <taxon>Spiralia</taxon>
        <taxon>Lophotrochozoa</taxon>
        <taxon>Annelida</taxon>
        <taxon>Polychaeta</taxon>
        <taxon>Sedentaria</taxon>
        <taxon>Scolecida</taxon>
        <taxon>Capitellidae</taxon>
        <taxon>Capitella</taxon>
    </lineage>
</organism>
<dbReference type="OMA" id="NWIRENT"/>
<dbReference type="PANTHER" id="PTHR10704:SF44">
    <property type="entry name" value="LD35051P-RELATED"/>
    <property type="match status" value="1"/>
</dbReference>
<dbReference type="InterPro" id="IPR000863">
    <property type="entry name" value="Sulfotransferase_dom"/>
</dbReference>
<proteinExistence type="predicted"/>
<dbReference type="EnsemblMetazoa" id="CapteT201264">
    <property type="protein sequence ID" value="CapteP201264"/>
    <property type="gene ID" value="CapteG201264"/>
</dbReference>
<dbReference type="Gene3D" id="3.40.50.300">
    <property type="entry name" value="P-loop containing nucleotide triphosphate hydrolases"/>
    <property type="match status" value="1"/>
</dbReference>
<dbReference type="GO" id="GO:0001517">
    <property type="term" value="F:N-acetylglucosamine 6-O-sulfotransferase activity"/>
    <property type="evidence" value="ECO:0007669"/>
    <property type="project" value="TreeGrafter"/>
</dbReference>
<evidence type="ECO:0000259" key="1">
    <source>
        <dbReference type="Pfam" id="PF00685"/>
    </source>
</evidence>
<reference evidence="3" key="3">
    <citation type="submission" date="2015-06" db="UniProtKB">
        <authorList>
            <consortium name="EnsemblMetazoa"/>
        </authorList>
    </citation>
    <scope>IDENTIFICATION</scope>
</reference>
<evidence type="ECO:0000313" key="4">
    <source>
        <dbReference type="Proteomes" id="UP000014760"/>
    </source>
</evidence>
<sequence length="286" mass="33224">MHMRCFKCSGEGMLLTITEKAARKCRMWNAGNSCDPVMIQFHHGIIGIFNLDDLGTAGNDVIDDLFRCNLHVIQRDVFIRGFGGKSRSLDIYKDCMKSQDRNRCMAEVEASCKNSSLKVIKVIRQRMDLVPVLLRDHPDLSLIYYTRDPRGIMHSRVTLNIKLDVQFRVKAAELCNRMVEDFKIAKTLQREYPDRVLLLRYEDLAMDAEGVVSEVYQKLGFRISKEVSRWIRQNTNSREKVGLKDVMNTKRNSTHAAFKWKTEMPYSRILIANQECMEAIETLRYD</sequence>
<dbReference type="Pfam" id="PF00685">
    <property type="entry name" value="Sulfotransfer_1"/>
    <property type="match status" value="1"/>
</dbReference>